<organism evidence="2 3">
    <name type="scientific">Sphaerotilus natans subsp. natans DSM 6575</name>
    <dbReference type="NCBI Taxonomy" id="1286631"/>
    <lineage>
        <taxon>Bacteria</taxon>
        <taxon>Pseudomonadati</taxon>
        <taxon>Pseudomonadota</taxon>
        <taxon>Betaproteobacteria</taxon>
        <taxon>Burkholderiales</taxon>
        <taxon>Sphaerotilaceae</taxon>
        <taxon>Sphaerotilus</taxon>
    </lineage>
</organism>
<name>A0A059KK09_9BURK</name>
<dbReference type="PANTHER" id="PTHR40606:SF1">
    <property type="entry name" value="UPF0339 PROTEIN YEGP"/>
    <property type="match status" value="1"/>
</dbReference>
<protein>
    <recommendedName>
        <fullName evidence="1">DUF1508 domain-containing protein</fullName>
    </recommendedName>
</protein>
<dbReference type="PATRIC" id="fig|1286631.3.peg.2891"/>
<dbReference type="AlphaFoldDB" id="A0A059KK09"/>
<dbReference type="eggNOG" id="COG3422">
    <property type="taxonomic scope" value="Bacteria"/>
</dbReference>
<feature type="domain" description="DUF1508" evidence="1">
    <location>
        <begin position="14"/>
        <end position="58"/>
    </location>
</feature>
<evidence type="ECO:0000313" key="2">
    <source>
        <dbReference type="EMBL" id="KDB51438.1"/>
    </source>
</evidence>
<comment type="caution">
    <text evidence="2">The sequence shown here is derived from an EMBL/GenBank/DDBJ whole genome shotgun (WGS) entry which is preliminary data.</text>
</comment>
<dbReference type="PANTHER" id="PTHR40606">
    <property type="match status" value="1"/>
</dbReference>
<dbReference type="Gene3D" id="2.30.29.80">
    <property type="match status" value="1"/>
</dbReference>
<dbReference type="InterPro" id="IPR010879">
    <property type="entry name" value="DUF1508"/>
</dbReference>
<dbReference type="EMBL" id="AZRA01000079">
    <property type="protein sequence ID" value="KDB51438.1"/>
    <property type="molecule type" value="Genomic_DNA"/>
</dbReference>
<dbReference type="Proteomes" id="UP000026714">
    <property type="component" value="Unassembled WGS sequence"/>
</dbReference>
<dbReference type="InterPro" id="IPR051141">
    <property type="entry name" value="UPF0339_domain"/>
</dbReference>
<dbReference type="Pfam" id="PF07411">
    <property type="entry name" value="DUF1508"/>
    <property type="match status" value="2"/>
</dbReference>
<dbReference type="InterPro" id="IPR036913">
    <property type="entry name" value="YegP-like_sf"/>
</dbReference>
<keyword evidence="3" id="KW-1185">Reference proteome</keyword>
<dbReference type="STRING" id="34103.SAMN05421778_11426"/>
<feature type="domain" description="DUF1508" evidence="1">
    <location>
        <begin position="63"/>
        <end position="109"/>
    </location>
</feature>
<dbReference type="SUPFAM" id="SSF160113">
    <property type="entry name" value="YegP-like"/>
    <property type="match status" value="2"/>
</dbReference>
<evidence type="ECO:0000259" key="1">
    <source>
        <dbReference type="Pfam" id="PF07411"/>
    </source>
</evidence>
<dbReference type="RefSeq" id="WP_037483528.1">
    <property type="nucleotide sequence ID" value="NZ_AZRA01000079.1"/>
</dbReference>
<reference evidence="2 3" key="1">
    <citation type="journal article" date="2014" name="FEMS Microbiol. Ecol.">
        <title>Sphaerotilus natans encrusted with nanoball-shaped Fe(III) oxide minerals formed by nitrate-reducing mixotrophic Fe(II) oxidation.</title>
        <authorList>
            <person name="Park S."/>
            <person name="Kim D.H."/>
            <person name="Lee J.H."/>
            <person name="Hur H.G."/>
        </authorList>
    </citation>
    <scope>NUCLEOTIDE SEQUENCE [LARGE SCALE GENOMIC DNA]</scope>
    <source>
        <strain evidence="2 3">DSM 6575</strain>
    </source>
</reference>
<sequence>MTAGRFELHPSGTGSFRFVLKAGNHQVILTSQSYASHAAALGGIESVRTNAAVPERFDRRESKAGEPYFVLKAGNGQIIGQSEMYSSAAGMENGILSVARNAPEAELKDLSAS</sequence>
<gene>
    <name evidence="2" type="ORF">X805_29580</name>
</gene>
<proteinExistence type="predicted"/>
<accession>A0A059KK09</accession>
<evidence type="ECO:0000313" key="3">
    <source>
        <dbReference type="Proteomes" id="UP000026714"/>
    </source>
</evidence>